<dbReference type="PANTHER" id="PTHR36115">
    <property type="entry name" value="PROLINE-RICH ANTIGEN HOMOLOG-RELATED"/>
    <property type="match status" value="1"/>
</dbReference>
<sequence>MNSPTPVYVGFWLRFLAFLVDSVVVLPIVVAIIIGLYQHSGNWLSMLMAGAENFWVNYGIPAAFTLLFWLIKSATPGKMVASAIIVDADTLQKPEPWQLIVRYLGYYISAIFLCLGFVWIALDSRKQGWHDKLARTVVIRRGPSTANTP</sequence>
<accession>A0ABT8TAC3</accession>
<gene>
    <name evidence="8" type="ORF">QWI16_01610</name>
</gene>
<dbReference type="Proteomes" id="UP001168380">
    <property type="component" value="Unassembled WGS sequence"/>
</dbReference>
<evidence type="ECO:0000259" key="7">
    <source>
        <dbReference type="Pfam" id="PF06271"/>
    </source>
</evidence>
<feature type="transmembrane region" description="Helical" evidence="6">
    <location>
        <begin position="104"/>
        <end position="122"/>
    </location>
</feature>
<dbReference type="Pfam" id="PF06271">
    <property type="entry name" value="RDD"/>
    <property type="match status" value="1"/>
</dbReference>
<feature type="domain" description="RDD" evidence="7">
    <location>
        <begin position="8"/>
        <end position="134"/>
    </location>
</feature>
<dbReference type="RefSeq" id="WP_302710973.1">
    <property type="nucleotide sequence ID" value="NZ_JAULRT010000032.1"/>
</dbReference>
<evidence type="ECO:0000313" key="8">
    <source>
        <dbReference type="EMBL" id="MDO3380850.1"/>
    </source>
</evidence>
<feature type="transmembrane region" description="Helical" evidence="6">
    <location>
        <begin position="12"/>
        <end position="34"/>
    </location>
</feature>
<proteinExistence type="predicted"/>
<reference evidence="8" key="1">
    <citation type="submission" date="2023-07" db="EMBL/GenBank/DDBJ databases">
        <title>Gilvimarinus algae sp. nov., isolated from the surface of Kelp.</title>
        <authorList>
            <person name="Sun Y.Y."/>
            <person name="Gong Y."/>
            <person name="Du Z.J."/>
        </authorList>
    </citation>
    <scope>NUCLEOTIDE SEQUENCE</scope>
    <source>
        <strain evidence="8">SDUM040014</strain>
    </source>
</reference>
<dbReference type="PANTHER" id="PTHR36115:SF4">
    <property type="entry name" value="MEMBRANE PROTEIN"/>
    <property type="match status" value="1"/>
</dbReference>
<dbReference type="EMBL" id="JAULRT010000032">
    <property type="protein sequence ID" value="MDO3380850.1"/>
    <property type="molecule type" value="Genomic_DNA"/>
</dbReference>
<evidence type="ECO:0000256" key="2">
    <source>
        <dbReference type="ARBA" id="ARBA00022475"/>
    </source>
</evidence>
<keyword evidence="4 6" id="KW-1133">Transmembrane helix</keyword>
<feature type="transmembrane region" description="Helical" evidence="6">
    <location>
        <begin position="54"/>
        <end position="71"/>
    </location>
</feature>
<organism evidence="8 9">
    <name type="scientific">Gilvimarinus algae</name>
    <dbReference type="NCBI Taxonomy" id="3058037"/>
    <lineage>
        <taxon>Bacteria</taxon>
        <taxon>Pseudomonadati</taxon>
        <taxon>Pseudomonadota</taxon>
        <taxon>Gammaproteobacteria</taxon>
        <taxon>Cellvibrionales</taxon>
        <taxon>Cellvibrionaceae</taxon>
        <taxon>Gilvimarinus</taxon>
    </lineage>
</organism>
<name>A0ABT8TAC3_9GAMM</name>
<keyword evidence="3 6" id="KW-0812">Transmembrane</keyword>
<dbReference type="InterPro" id="IPR051791">
    <property type="entry name" value="Pra-immunoreactive"/>
</dbReference>
<keyword evidence="9" id="KW-1185">Reference proteome</keyword>
<evidence type="ECO:0000256" key="6">
    <source>
        <dbReference type="SAM" id="Phobius"/>
    </source>
</evidence>
<protein>
    <submittedName>
        <fullName evidence="8">RDD family protein</fullName>
    </submittedName>
</protein>
<evidence type="ECO:0000256" key="5">
    <source>
        <dbReference type="ARBA" id="ARBA00023136"/>
    </source>
</evidence>
<evidence type="ECO:0000256" key="4">
    <source>
        <dbReference type="ARBA" id="ARBA00022989"/>
    </source>
</evidence>
<keyword evidence="5 6" id="KW-0472">Membrane</keyword>
<dbReference type="InterPro" id="IPR010432">
    <property type="entry name" value="RDD"/>
</dbReference>
<evidence type="ECO:0000256" key="3">
    <source>
        <dbReference type="ARBA" id="ARBA00022692"/>
    </source>
</evidence>
<evidence type="ECO:0000313" key="9">
    <source>
        <dbReference type="Proteomes" id="UP001168380"/>
    </source>
</evidence>
<comment type="caution">
    <text evidence="8">The sequence shown here is derived from an EMBL/GenBank/DDBJ whole genome shotgun (WGS) entry which is preliminary data.</text>
</comment>
<comment type="subcellular location">
    <subcellularLocation>
        <location evidence="1">Cell membrane</location>
        <topology evidence="1">Multi-pass membrane protein</topology>
    </subcellularLocation>
</comment>
<evidence type="ECO:0000256" key="1">
    <source>
        <dbReference type="ARBA" id="ARBA00004651"/>
    </source>
</evidence>
<keyword evidence="2" id="KW-1003">Cell membrane</keyword>